<dbReference type="PANTHER" id="PTHR32385:SF15">
    <property type="entry name" value="INOSITOL PHOSPHOCERAMIDE MANNOSYLTRANSFERASE 1"/>
    <property type="match status" value="1"/>
</dbReference>
<proteinExistence type="predicted"/>
<accession>A0ABD3PIB6</accession>
<reference evidence="2 3" key="1">
    <citation type="submission" date="2024-10" db="EMBL/GenBank/DDBJ databases">
        <title>Updated reference genomes for cyclostephanoid diatoms.</title>
        <authorList>
            <person name="Roberts W.R."/>
            <person name="Alverson A.J."/>
        </authorList>
    </citation>
    <scope>NUCLEOTIDE SEQUENCE [LARGE SCALE GENOMIC DNA]</scope>
    <source>
        <strain evidence="2 3">AJA010-31</strain>
    </source>
</reference>
<evidence type="ECO:0000313" key="2">
    <source>
        <dbReference type="EMBL" id="KAL3787915.1"/>
    </source>
</evidence>
<dbReference type="GO" id="GO:0016740">
    <property type="term" value="F:transferase activity"/>
    <property type="evidence" value="ECO:0007669"/>
    <property type="project" value="UniProtKB-KW"/>
</dbReference>
<dbReference type="Pfam" id="PF04488">
    <property type="entry name" value="Gly_transf_sug"/>
    <property type="match status" value="1"/>
</dbReference>
<keyword evidence="3" id="KW-1185">Reference proteome</keyword>
<evidence type="ECO:0000256" key="1">
    <source>
        <dbReference type="ARBA" id="ARBA00022679"/>
    </source>
</evidence>
<organism evidence="2 3">
    <name type="scientific">Cyclotella atomus</name>
    <dbReference type="NCBI Taxonomy" id="382360"/>
    <lineage>
        <taxon>Eukaryota</taxon>
        <taxon>Sar</taxon>
        <taxon>Stramenopiles</taxon>
        <taxon>Ochrophyta</taxon>
        <taxon>Bacillariophyta</taxon>
        <taxon>Coscinodiscophyceae</taxon>
        <taxon>Thalassiosirophycidae</taxon>
        <taxon>Stephanodiscales</taxon>
        <taxon>Stephanodiscaceae</taxon>
        <taxon>Cyclotella</taxon>
    </lineage>
</organism>
<dbReference type="EMBL" id="JALLPJ020000591">
    <property type="protein sequence ID" value="KAL3787915.1"/>
    <property type="molecule type" value="Genomic_DNA"/>
</dbReference>
<dbReference type="GO" id="GO:0006673">
    <property type="term" value="P:inositol phosphoceramide metabolic process"/>
    <property type="evidence" value="ECO:0007669"/>
    <property type="project" value="UniProtKB-ARBA"/>
</dbReference>
<dbReference type="AlphaFoldDB" id="A0ABD3PIB6"/>
<dbReference type="InterPro" id="IPR007577">
    <property type="entry name" value="GlycoTrfase_DXD_sugar-bd_CS"/>
</dbReference>
<dbReference type="InterPro" id="IPR051706">
    <property type="entry name" value="Glycosyltransferase_domain"/>
</dbReference>
<dbReference type="SUPFAM" id="SSF53448">
    <property type="entry name" value="Nucleotide-diphospho-sugar transferases"/>
    <property type="match status" value="1"/>
</dbReference>
<evidence type="ECO:0000313" key="3">
    <source>
        <dbReference type="Proteomes" id="UP001530400"/>
    </source>
</evidence>
<dbReference type="Gene3D" id="3.90.550.20">
    <property type="match status" value="1"/>
</dbReference>
<name>A0ABD3PIB6_9STRA</name>
<dbReference type="GO" id="GO:0006688">
    <property type="term" value="P:glycosphingolipid biosynthetic process"/>
    <property type="evidence" value="ECO:0007669"/>
    <property type="project" value="UniProtKB-ARBA"/>
</dbReference>
<protein>
    <submittedName>
        <fullName evidence="2">Uncharacterized protein</fullName>
    </submittedName>
</protein>
<comment type="caution">
    <text evidence="2">The sequence shown here is derived from an EMBL/GenBank/DDBJ whole genome shotgun (WGS) entry which is preliminary data.</text>
</comment>
<dbReference type="PANTHER" id="PTHR32385">
    <property type="entry name" value="MANNOSYL PHOSPHORYLINOSITOL CERAMIDE SYNTHASE"/>
    <property type="match status" value="1"/>
</dbReference>
<dbReference type="Proteomes" id="UP001530400">
    <property type="component" value="Unassembled WGS sequence"/>
</dbReference>
<dbReference type="GO" id="GO:0016020">
    <property type="term" value="C:membrane"/>
    <property type="evidence" value="ECO:0007669"/>
    <property type="project" value="GOC"/>
</dbReference>
<sequence>MKSAGPTKRGVWTSIREEDAWITTLESLASNNGNWKDSFDEHINGTEIPKIIHFIWLGPKPIPKFPFLREAADASECFESNALDWNECMLSWRRHHPTSDGWKINLWTDQDIIDDTILCNENDLNVFQLHASQMRNVDAFKYAMNIQHYALASDILRLEVVNTFGGIYVDVDYWCVQCLNAISSINGSSADVCGTLPPLQFFCGESNTGCVELNNGIMACCKGGHPIVWEMMQSVETYYITLLSEDKPQQISSVQSLLFSFLYSETDAFQVSQSGKVPSPMEVIEHTGPGLLTRKVFRWLCGEQRNYTTDVSADEDGSIRKMFDASQVMVFKKDIFHPFPNFLRQDRSTKLDKFIVQDVAIAIHLWGCAWQDDS</sequence>
<gene>
    <name evidence="2" type="ORF">ACHAWO_001064</name>
</gene>
<dbReference type="InterPro" id="IPR029044">
    <property type="entry name" value="Nucleotide-diphossugar_trans"/>
</dbReference>
<keyword evidence="1" id="KW-0808">Transferase</keyword>